<feature type="transmembrane region" description="Helical" evidence="1">
    <location>
        <begin position="77"/>
        <end position="100"/>
    </location>
</feature>
<evidence type="ECO:0000256" key="1">
    <source>
        <dbReference type="SAM" id="Phobius"/>
    </source>
</evidence>
<evidence type="ECO:0000313" key="2">
    <source>
        <dbReference type="EMBL" id="KAB0795157.1"/>
    </source>
</evidence>
<proteinExistence type="predicted"/>
<keyword evidence="1" id="KW-1133">Transmembrane helix</keyword>
<reference evidence="3" key="2">
    <citation type="submission" date="2019-08" db="EMBL/GenBank/DDBJ databases">
        <authorList>
            <consortium name="Photinus pyralis genome working group"/>
            <person name="Fallon T.R."/>
            <person name="Sander Lower S.E."/>
            <person name="Weng J.-K."/>
        </authorList>
    </citation>
    <scope>NUCLEOTIDE SEQUENCE</scope>
    <source>
        <strain evidence="3">1611_PpyrPB1</strain>
        <tissue evidence="3">Whole body</tissue>
    </source>
</reference>
<comment type="caution">
    <text evidence="3">The sequence shown here is derived from an EMBL/GenBank/DDBJ whole genome shotgun (WGS) entry which is preliminary data.</text>
</comment>
<dbReference type="AlphaFoldDB" id="A0A5N4AD28"/>
<evidence type="ECO:0000313" key="4">
    <source>
        <dbReference type="Proteomes" id="UP000327044"/>
    </source>
</evidence>
<evidence type="ECO:0000313" key="3">
    <source>
        <dbReference type="EMBL" id="KAB0795211.1"/>
    </source>
</evidence>
<gene>
    <name evidence="2" type="ORF">PPYR_11996</name>
    <name evidence="3" type="ORF">PPYR_12050</name>
</gene>
<dbReference type="EMBL" id="VVIM01000008">
    <property type="protein sequence ID" value="KAB0795157.1"/>
    <property type="molecule type" value="Genomic_DNA"/>
</dbReference>
<dbReference type="InParanoid" id="A0A5N4AD28"/>
<organism evidence="3 4">
    <name type="scientific">Photinus pyralis</name>
    <name type="common">Common eastern firefly</name>
    <name type="synonym">Lampyris pyralis</name>
    <dbReference type="NCBI Taxonomy" id="7054"/>
    <lineage>
        <taxon>Eukaryota</taxon>
        <taxon>Metazoa</taxon>
        <taxon>Ecdysozoa</taxon>
        <taxon>Arthropoda</taxon>
        <taxon>Hexapoda</taxon>
        <taxon>Insecta</taxon>
        <taxon>Pterygota</taxon>
        <taxon>Neoptera</taxon>
        <taxon>Endopterygota</taxon>
        <taxon>Coleoptera</taxon>
        <taxon>Polyphaga</taxon>
        <taxon>Elateriformia</taxon>
        <taxon>Elateroidea</taxon>
        <taxon>Lampyridae</taxon>
        <taxon>Lampyrinae</taxon>
        <taxon>Photinus</taxon>
    </lineage>
</organism>
<protein>
    <submittedName>
        <fullName evidence="3">Uncharacterized protein</fullName>
    </submittedName>
</protein>
<keyword evidence="1" id="KW-0472">Membrane</keyword>
<keyword evidence="1" id="KW-0812">Transmembrane</keyword>
<keyword evidence="4" id="KW-1185">Reference proteome</keyword>
<dbReference type="EMBL" id="VVIM01000008">
    <property type="protein sequence ID" value="KAB0795211.1"/>
    <property type="molecule type" value="Genomic_DNA"/>
</dbReference>
<name>A0A5N4AD28_PHOPY</name>
<reference evidence="3 4" key="1">
    <citation type="journal article" date="2018" name="Elife">
        <title>Firefly genomes illuminate parallel origins of bioluminescence in beetles.</title>
        <authorList>
            <person name="Fallon T.R."/>
            <person name="Lower S.E."/>
            <person name="Chang C.H."/>
            <person name="Bessho-Uehara M."/>
            <person name="Martin G.J."/>
            <person name="Bewick A.J."/>
            <person name="Behringer M."/>
            <person name="Debat H.J."/>
            <person name="Wong I."/>
            <person name="Day J.C."/>
            <person name="Suvorov A."/>
            <person name="Silva C.J."/>
            <person name="Stanger-Hall K.F."/>
            <person name="Hall D.W."/>
            <person name="Schmitz R.J."/>
            <person name="Nelson D.R."/>
            <person name="Lewis S.M."/>
            <person name="Shigenobu S."/>
            <person name="Bybee S.M."/>
            <person name="Larracuente A.M."/>
            <person name="Oba Y."/>
            <person name="Weng J.K."/>
        </authorList>
    </citation>
    <scope>NUCLEOTIDE SEQUENCE [LARGE SCALE GENOMIC DNA]</scope>
    <source>
        <strain evidence="3">1611_PpyrPB1</strain>
        <tissue evidence="3">Whole body</tissue>
    </source>
</reference>
<sequence length="106" mass="12392">MIDQKHDFQPFFSEAPKKEIGIEFNFFLRCSRDKKMFNGGALQLLNWEFVGRHKVRKLSHNLRGVYGNDRSDLSEEILLLALDFIHVSAFALLLTMISFFKKILVD</sequence>
<accession>A0A5N4AD28</accession>
<dbReference type="Proteomes" id="UP000327044">
    <property type="component" value="Unassembled WGS sequence"/>
</dbReference>